<dbReference type="OrthoDB" id="1421598at2759"/>
<evidence type="ECO:0000313" key="2">
    <source>
        <dbReference type="Proteomes" id="UP000027138"/>
    </source>
</evidence>
<organism evidence="1 2">
    <name type="scientific">Jatropha curcas</name>
    <name type="common">Barbados nut</name>
    <dbReference type="NCBI Taxonomy" id="180498"/>
    <lineage>
        <taxon>Eukaryota</taxon>
        <taxon>Viridiplantae</taxon>
        <taxon>Streptophyta</taxon>
        <taxon>Embryophyta</taxon>
        <taxon>Tracheophyta</taxon>
        <taxon>Spermatophyta</taxon>
        <taxon>Magnoliopsida</taxon>
        <taxon>eudicotyledons</taxon>
        <taxon>Gunneridae</taxon>
        <taxon>Pentapetalae</taxon>
        <taxon>rosids</taxon>
        <taxon>fabids</taxon>
        <taxon>Malpighiales</taxon>
        <taxon>Euphorbiaceae</taxon>
        <taxon>Crotonoideae</taxon>
        <taxon>Jatropheae</taxon>
        <taxon>Jatropha</taxon>
    </lineage>
</organism>
<dbReference type="Proteomes" id="UP000027138">
    <property type="component" value="Unassembled WGS sequence"/>
</dbReference>
<sequence length="242" mass="26904">MALMEGWMDTTHTFHLPFDEMMITTVDFVAITRLPFGGQSVVFDDQLRNLDRQSFPSMEVQLKVCIHNIENLSVLTTLERPNLRMGCHCVPVEVAFPSWFILRHVLPRADVAAAQRGLATTDHLATFVPDAYAIFQQQQQHGKRVRGSSNSRVVDIVVVVDKLEHGPGASFSLILDFIGQPAQGMLETHLVSITDYNEVSQLYEATRLKLTMARLSDEHVSRVSMVPPAGRGRGAQRGGHAG</sequence>
<protein>
    <recommendedName>
        <fullName evidence="3">Aminotransferase-like plant mobile domain-containing protein</fullName>
    </recommendedName>
</protein>
<dbReference type="AlphaFoldDB" id="A0A067K1L1"/>
<gene>
    <name evidence="1" type="ORF">JCGZ_18238</name>
</gene>
<proteinExistence type="predicted"/>
<evidence type="ECO:0008006" key="3">
    <source>
        <dbReference type="Google" id="ProtNLM"/>
    </source>
</evidence>
<reference evidence="1 2" key="1">
    <citation type="journal article" date="2014" name="PLoS ONE">
        <title>Global Analysis of Gene Expression Profiles in Physic Nut (Jatropha curcas L.) Seedlings Exposed to Salt Stress.</title>
        <authorList>
            <person name="Zhang L."/>
            <person name="Zhang C."/>
            <person name="Wu P."/>
            <person name="Chen Y."/>
            <person name="Li M."/>
            <person name="Jiang H."/>
            <person name="Wu G."/>
        </authorList>
    </citation>
    <scope>NUCLEOTIDE SEQUENCE [LARGE SCALE GENOMIC DNA]</scope>
    <source>
        <strain evidence="2">cv. GZQX0401</strain>
        <tissue evidence="1">Young leaves</tissue>
    </source>
</reference>
<keyword evidence="2" id="KW-1185">Reference proteome</keyword>
<evidence type="ECO:0000313" key="1">
    <source>
        <dbReference type="EMBL" id="KDP30106.1"/>
    </source>
</evidence>
<accession>A0A067K1L1</accession>
<dbReference type="EMBL" id="KK914707">
    <property type="protein sequence ID" value="KDP30106.1"/>
    <property type="molecule type" value="Genomic_DNA"/>
</dbReference>
<name>A0A067K1L1_JATCU</name>